<dbReference type="Gene3D" id="3.20.20.70">
    <property type="entry name" value="Aldolase class I"/>
    <property type="match status" value="1"/>
</dbReference>
<dbReference type="GO" id="GO:0016740">
    <property type="term" value="F:transferase activity"/>
    <property type="evidence" value="ECO:0007669"/>
    <property type="project" value="UniProtKB-KW"/>
</dbReference>
<name>A0A942ZAE8_9FIRM</name>
<gene>
    <name evidence="3" type="ORF">GOQ27_14700</name>
</gene>
<dbReference type="NCBIfam" id="NF009239">
    <property type="entry name" value="PRK12595.1"/>
    <property type="match status" value="1"/>
</dbReference>
<dbReference type="AlphaFoldDB" id="A0A942ZAE8"/>
<comment type="caution">
    <text evidence="3">The sequence shown here is derived from an EMBL/GenBank/DDBJ whole genome shotgun (WGS) entry which is preliminary data.</text>
</comment>
<dbReference type="RefSeq" id="WP_203367637.1">
    <property type="nucleotide sequence ID" value="NZ_WSFT01000053.1"/>
</dbReference>
<dbReference type="GO" id="GO:0016832">
    <property type="term" value="F:aldehyde-lyase activity"/>
    <property type="evidence" value="ECO:0007669"/>
    <property type="project" value="InterPro"/>
</dbReference>
<dbReference type="PANTHER" id="PTHR43018">
    <property type="entry name" value="PHOSPHO-2-DEHYDRO-3-DEOXYHEPTONATE ALDOLASE"/>
    <property type="match status" value="1"/>
</dbReference>
<dbReference type="Pfam" id="PF00793">
    <property type="entry name" value="DAHP_synth_1"/>
    <property type="match status" value="1"/>
</dbReference>
<keyword evidence="4" id="KW-1185">Reference proteome</keyword>
<keyword evidence="1" id="KW-0808">Transferase</keyword>
<accession>A0A942ZAE8</accession>
<evidence type="ECO:0000313" key="3">
    <source>
        <dbReference type="EMBL" id="MBS4539720.1"/>
    </source>
</evidence>
<dbReference type="PANTHER" id="PTHR43018:SF2">
    <property type="entry name" value="PHOSPHO-2-DEHYDRO-3-DEOXYHEPTONATE ALDOLASE"/>
    <property type="match status" value="1"/>
</dbReference>
<dbReference type="InterPro" id="IPR006268">
    <property type="entry name" value="DAHP_syn_2"/>
</dbReference>
<proteinExistence type="predicted"/>
<evidence type="ECO:0000259" key="2">
    <source>
        <dbReference type="Pfam" id="PF00793"/>
    </source>
</evidence>
<organism evidence="3 4">
    <name type="scientific">Anaeromonas frigoriresistens</name>
    <dbReference type="NCBI Taxonomy" id="2683708"/>
    <lineage>
        <taxon>Bacteria</taxon>
        <taxon>Bacillati</taxon>
        <taxon>Bacillota</taxon>
        <taxon>Tissierellia</taxon>
        <taxon>Tissierellales</taxon>
        <taxon>Thermohalobacteraceae</taxon>
        <taxon>Anaeromonas</taxon>
    </lineage>
</organism>
<evidence type="ECO:0000256" key="1">
    <source>
        <dbReference type="ARBA" id="ARBA00022679"/>
    </source>
</evidence>
<sequence>MNLKYIGKDKEEKKVIDLGDNVKIGDNNFTIIGGPCSVESRSQIEKIASYLSEKNIKILRGGAFKPRTSPYSFQGLGFEGLKYLKECGEKYNMKIVSEILDPRDVEDAIDYVDIIQIGSRNMQNYTLLKEVGKVNKPVMLKRGMTATIEEWLMAAEYIALEGNDNIILCERGIRTFDNYTRNTLDLTVVPILKALTKLPIIIDPSHGTGVRRLVAPMSKASAAVEADGIMVEVHFSPEEALSDGHQSIDFRAFDELIEETNRVFDCISGIK</sequence>
<dbReference type="Proteomes" id="UP000724672">
    <property type="component" value="Unassembled WGS sequence"/>
</dbReference>
<reference evidence="3" key="1">
    <citation type="submission" date="2019-12" db="EMBL/GenBank/DDBJ databases">
        <title>Clostridiaceae gen. nov. sp. nov., isolated from sediment in Xinjiang, China.</title>
        <authorList>
            <person name="Zhang R."/>
        </authorList>
    </citation>
    <scope>NUCLEOTIDE SEQUENCE</scope>
    <source>
        <strain evidence="3">D2Q-11</strain>
    </source>
</reference>
<dbReference type="SUPFAM" id="SSF51569">
    <property type="entry name" value="Aldolase"/>
    <property type="match status" value="1"/>
</dbReference>
<protein>
    <submittedName>
        <fullName evidence="3">Bifunctional 3-deoxy-7-phosphoheptulonate synthase/chorismate mutase</fullName>
    </submittedName>
</protein>
<dbReference type="NCBIfam" id="TIGR01361">
    <property type="entry name" value="DAHP_synth_Bsub"/>
    <property type="match status" value="1"/>
</dbReference>
<dbReference type="NCBIfam" id="NF006421">
    <property type="entry name" value="PRK08673.1"/>
    <property type="match status" value="1"/>
</dbReference>
<evidence type="ECO:0000313" key="4">
    <source>
        <dbReference type="Proteomes" id="UP000724672"/>
    </source>
</evidence>
<dbReference type="InterPro" id="IPR006218">
    <property type="entry name" value="DAHP1/KDSA"/>
</dbReference>
<feature type="domain" description="DAHP synthetase I/KDSA" evidence="2">
    <location>
        <begin position="16"/>
        <end position="259"/>
    </location>
</feature>
<dbReference type="GO" id="GO:0009073">
    <property type="term" value="P:aromatic amino acid family biosynthetic process"/>
    <property type="evidence" value="ECO:0007669"/>
    <property type="project" value="InterPro"/>
</dbReference>
<dbReference type="InterPro" id="IPR013785">
    <property type="entry name" value="Aldolase_TIM"/>
</dbReference>
<dbReference type="InterPro" id="IPR052899">
    <property type="entry name" value="Class-I_DAHP_synthase"/>
</dbReference>
<dbReference type="EMBL" id="WSFT01000053">
    <property type="protein sequence ID" value="MBS4539720.1"/>
    <property type="molecule type" value="Genomic_DNA"/>
</dbReference>